<dbReference type="InterPro" id="IPR013783">
    <property type="entry name" value="Ig-like_fold"/>
</dbReference>
<dbReference type="PROSITE" id="PS00196">
    <property type="entry name" value="COPPER_BLUE"/>
    <property type="match status" value="1"/>
</dbReference>
<keyword evidence="5" id="KW-0732">Signal</keyword>
<evidence type="ECO:0000256" key="3">
    <source>
        <dbReference type="ARBA" id="ARBA00022982"/>
    </source>
</evidence>
<keyword evidence="3" id="KW-0249">Electron transport</keyword>
<evidence type="ECO:0000313" key="7">
    <source>
        <dbReference type="EMBL" id="MFC5289501.1"/>
    </source>
</evidence>
<dbReference type="SUPFAM" id="SSF49503">
    <property type="entry name" value="Cupredoxins"/>
    <property type="match status" value="1"/>
</dbReference>
<proteinExistence type="predicted"/>
<dbReference type="InterPro" id="IPR058094">
    <property type="entry name" value="Ig-like_OmpL47-like"/>
</dbReference>
<evidence type="ECO:0000256" key="1">
    <source>
        <dbReference type="ARBA" id="ARBA00022448"/>
    </source>
</evidence>
<accession>A0ABW0ETF8</accession>
<evidence type="ECO:0000256" key="4">
    <source>
        <dbReference type="ARBA" id="ARBA00023008"/>
    </source>
</evidence>
<evidence type="ECO:0000256" key="2">
    <source>
        <dbReference type="ARBA" id="ARBA00022723"/>
    </source>
</evidence>
<keyword evidence="2" id="KW-0479">Metal-binding</keyword>
<name>A0ABW0ETF8_9PSEU</name>
<feature type="chain" id="PRO_5047303965" evidence="5">
    <location>
        <begin position="23"/>
        <end position="530"/>
    </location>
</feature>
<keyword evidence="1" id="KW-0813">Transport</keyword>
<dbReference type="InterPro" id="IPR000923">
    <property type="entry name" value="BlueCu_1"/>
</dbReference>
<comment type="caution">
    <text evidence="7">The sequence shown here is derived from an EMBL/GenBank/DDBJ whole genome shotgun (WGS) entry which is preliminary data.</text>
</comment>
<dbReference type="InterPro" id="IPR028871">
    <property type="entry name" value="BlueCu_1_BS"/>
</dbReference>
<organism evidence="7 8">
    <name type="scientific">Actinokineospora guangxiensis</name>
    <dbReference type="NCBI Taxonomy" id="1490288"/>
    <lineage>
        <taxon>Bacteria</taxon>
        <taxon>Bacillati</taxon>
        <taxon>Actinomycetota</taxon>
        <taxon>Actinomycetes</taxon>
        <taxon>Pseudonocardiales</taxon>
        <taxon>Pseudonocardiaceae</taxon>
        <taxon>Actinokineospora</taxon>
    </lineage>
</organism>
<dbReference type="NCBIfam" id="NF047446">
    <property type="entry name" value="barrel_OmpL47"/>
    <property type="match status" value="4"/>
</dbReference>
<sequence length="530" mass="54957">MIRSLLATTAVVLGLVAVPASATPAAPGAAAAQTLTWTADNDINRYKTAPSTAAPGETTIVFENSEATGNTTGMSHTLTFDTSTAGYNHDVNLNIVASPLDSNGGRHEATVTLTPGKYRYFCAIPGHGQMFGEFTVTEGGGGDDTTPPTVTVEITGSQNGDGDYVGAATVAVAAEDTQSDIESVEYQIDDTGFQEYTAPVQVTAVGDHTVQYRATDTAGNTSEVGSEAFTVVEGEPDDTTPPTVTADVAGEQNEDGAYVGRAEVTLTATDDASGVESVEYQLHDGEWTEYTAPVAFTTPGEHMLHHRATDGAGNTSDMGMVSLTVVAAPPDTTPPTVTAEVTGQRDEDGAYEGTATVTVTAEDAGSGVDTVETAVDGGEWSAYDEPVVVSAPGEHTVRFRATDEAGNVSEEGSVAFTVVEAADRTPPTVAALVTGDQNARWEFVGGAKVTLTAEDEESEVESVEYALGAEWLAYGEPVMVTEPGRYTLRWRATDAAGNTSEEASGVFTVVARTAKSTGDIWSPRWASAAG</sequence>
<evidence type="ECO:0000313" key="8">
    <source>
        <dbReference type="Proteomes" id="UP001596157"/>
    </source>
</evidence>
<dbReference type="InterPro" id="IPR008972">
    <property type="entry name" value="Cupredoxin"/>
</dbReference>
<gene>
    <name evidence="7" type="ORF">ACFPM7_20810</name>
</gene>
<dbReference type="Gene3D" id="2.60.40.10">
    <property type="entry name" value="Immunoglobulins"/>
    <property type="match status" value="4"/>
</dbReference>
<feature type="domain" description="Blue (type 1) copper" evidence="6">
    <location>
        <begin position="45"/>
        <end position="136"/>
    </location>
</feature>
<keyword evidence="8" id="KW-1185">Reference proteome</keyword>
<protein>
    <submittedName>
        <fullName evidence="7">OmpL47-type beta-barrel domain-containing protein</fullName>
    </submittedName>
</protein>
<evidence type="ECO:0000259" key="6">
    <source>
        <dbReference type="Pfam" id="PF00127"/>
    </source>
</evidence>
<dbReference type="Pfam" id="PF00127">
    <property type="entry name" value="Copper-bind"/>
    <property type="match status" value="1"/>
</dbReference>
<dbReference type="Proteomes" id="UP001596157">
    <property type="component" value="Unassembled WGS sequence"/>
</dbReference>
<feature type="signal peptide" evidence="5">
    <location>
        <begin position="1"/>
        <end position="22"/>
    </location>
</feature>
<dbReference type="EMBL" id="JBHSKF010000011">
    <property type="protein sequence ID" value="MFC5289501.1"/>
    <property type="molecule type" value="Genomic_DNA"/>
</dbReference>
<dbReference type="RefSeq" id="WP_378249348.1">
    <property type="nucleotide sequence ID" value="NZ_JBHSKF010000011.1"/>
</dbReference>
<dbReference type="InterPro" id="IPR014756">
    <property type="entry name" value="Ig_E-set"/>
</dbReference>
<keyword evidence="4" id="KW-0186">Copper</keyword>
<dbReference type="SUPFAM" id="SSF81296">
    <property type="entry name" value="E set domains"/>
    <property type="match status" value="1"/>
</dbReference>
<reference evidence="8" key="1">
    <citation type="journal article" date="2019" name="Int. J. Syst. Evol. Microbiol.">
        <title>The Global Catalogue of Microorganisms (GCM) 10K type strain sequencing project: providing services to taxonomists for standard genome sequencing and annotation.</title>
        <authorList>
            <consortium name="The Broad Institute Genomics Platform"/>
            <consortium name="The Broad Institute Genome Sequencing Center for Infectious Disease"/>
            <person name="Wu L."/>
            <person name="Ma J."/>
        </authorList>
    </citation>
    <scope>NUCLEOTIDE SEQUENCE [LARGE SCALE GENOMIC DNA]</scope>
    <source>
        <strain evidence="8">CCUG 59778</strain>
    </source>
</reference>
<dbReference type="Gene3D" id="2.60.40.420">
    <property type="entry name" value="Cupredoxins - blue copper proteins"/>
    <property type="match status" value="1"/>
</dbReference>
<evidence type="ECO:0000256" key="5">
    <source>
        <dbReference type="SAM" id="SignalP"/>
    </source>
</evidence>